<dbReference type="RefSeq" id="WP_105727382.1">
    <property type="nucleotide sequence ID" value="NZ_PVBS01000004.1"/>
</dbReference>
<dbReference type="PANTHER" id="PTHR21485:SF6">
    <property type="entry name" value="N-ACYLNEURAMINATE CYTIDYLYLTRANSFERASE-RELATED"/>
    <property type="match status" value="1"/>
</dbReference>
<sequence length="230" mass="26157">MLAIIPARGGSKGLPGKNIRPLCGKPLIAYTIEAAAKSKYITDVFVSTDSQEIAEIATEWGGWVPELRPNRLASDTAKSIDVIIYTISLLSEKFGKKYDSVVILQPTSPLRTECHIDESIELFHRKRADSVISYTEMEHPIFWSKYIDEELRFIDVFHNSMMSNRQEYKKTYLPNGAIYVVSTKQIETENLYSKKSFAYVMPRGASIDIDSDIDFKLAELLFLMQKNESL</sequence>
<keyword evidence="1" id="KW-0548">Nucleotidyltransferase</keyword>
<dbReference type="CDD" id="cd02513">
    <property type="entry name" value="CMP-NeuAc_Synthase"/>
    <property type="match status" value="1"/>
</dbReference>
<reference evidence="1 2" key="1">
    <citation type="submission" date="2018-02" db="EMBL/GenBank/DDBJ databases">
        <title>The draft genome of Sphingobacterium gobiense H7.</title>
        <authorList>
            <person name="Li L."/>
            <person name="Liu L."/>
            <person name="Zhang X."/>
            <person name="Wang T."/>
            <person name="Liang L."/>
        </authorList>
    </citation>
    <scope>NUCLEOTIDE SEQUENCE [LARGE SCALE GENOMIC DNA]</scope>
    <source>
        <strain evidence="1 2">ACCC 05757</strain>
    </source>
</reference>
<dbReference type="GO" id="GO:0008781">
    <property type="term" value="F:N-acylneuraminate cytidylyltransferase activity"/>
    <property type="evidence" value="ECO:0007669"/>
    <property type="project" value="TreeGrafter"/>
</dbReference>
<dbReference type="PANTHER" id="PTHR21485">
    <property type="entry name" value="HAD SUPERFAMILY MEMBERS CMAS AND KDSC"/>
    <property type="match status" value="1"/>
</dbReference>
<keyword evidence="2" id="KW-1185">Reference proteome</keyword>
<gene>
    <name evidence="1" type="ORF">C5749_16740</name>
</gene>
<dbReference type="EMBL" id="PVBS01000004">
    <property type="protein sequence ID" value="PRD51946.1"/>
    <property type="molecule type" value="Genomic_DNA"/>
</dbReference>
<comment type="caution">
    <text evidence="1">The sequence shown here is derived from an EMBL/GenBank/DDBJ whole genome shotgun (WGS) entry which is preliminary data.</text>
</comment>
<dbReference type="InterPro" id="IPR003329">
    <property type="entry name" value="Cytidylyl_trans"/>
</dbReference>
<protein>
    <submittedName>
        <fullName evidence="1">Acylneuraminate cytidylyltransferase family protein</fullName>
    </submittedName>
</protein>
<accession>A0A2S9JG68</accession>
<organism evidence="1 2">
    <name type="scientific">Sphingobacterium gobiense</name>
    <dbReference type="NCBI Taxonomy" id="1382456"/>
    <lineage>
        <taxon>Bacteria</taxon>
        <taxon>Pseudomonadati</taxon>
        <taxon>Bacteroidota</taxon>
        <taxon>Sphingobacteriia</taxon>
        <taxon>Sphingobacteriales</taxon>
        <taxon>Sphingobacteriaceae</taxon>
        <taxon>Sphingobacterium</taxon>
    </lineage>
</organism>
<dbReference type="Proteomes" id="UP000238642">
    <property type="component" value="Unassembled WGS sequence"/>
</dbReference>
<name>A0A2S9JG68_9SPHI</name>
<dbReference type="Gene3D" id="3.90.550.10">
    <property type="entry name" value="Spore Coat Polysaccharide Biosynthesis Protein SpsA, Chain A"/>
    <property type="match status" value="1"/>
</dbReference>
<keyword evidence="1" id="KW-0808">Transferase</keyword>
<dbReference type="SUPFAM" id="SSF53448">
    <property type="entry name" value="Nucleotide-diphospho-sugar transferases"/>
    <property type="match status" value="1"/>
</dbReference>
<dbReference type="InterPro" id="IPR050793">
    <property type="entry name" value="CMP-NeuNAc_synthase"/>
</dbReference>
<dbReference type="Pfam" id="PF02348">
    <property type="entry name" value="CTP_transf_3"/>
    <property type="match status" value="1"/>
</dbReference>
<dbReference type="AlphaFoldDB" id="A0A2S9JG68"/>
<dbReference type="OrthoDB" id="9805604at2"/>
<evidence type="ECO:0000313" key="1">
    <source>
        <dbReference type="EMBL" id="PRD51946.1"/>
    </source>
</evidence>
<proteinExistence type="predicted"/>
<dbReference type="InterPro" id="IPR029044">
    <property type="entry name" value="Nucleotide-diphossugar_trans"/>
</dbReference>
<evidence type="ECO:0000313" key="2">
    <source>
        <dbReference type="Proteomes" id="UP000238642"/>
    </source>
</evidence>